<proteinExistence type="predicted"/>
<name>A0ABU6N315_9BACI</name>
<gene>
    <name evidence="1" type="ORF">P4U88_27470</name>
</gene>
<dbReference type="EMBL" id="JARMDB010000038">
    <property type="protein sequence ID" value="MED1569488.1"/>
    <property type="molecule type" value="Genomic_DNA"/>
</dbReference>
<dbReference type="Proteomes" id="UP001309448">
    <property type="component" value="Unassembled WGS sequence"/>
</dbReference>
<reference evidence="1 2" key="1">
    <citation type="submission" date="2023-03" db="EMBL/GenBank/DDBJ databases">
        <title>Bacillus Genome Sequencing.</title>
        <authorList>
            <person name="Dunlap C."/>
        </authorList>
    </citation>
    <scope>NUCLEOTIDE SEQUENCE [LARGE SCALE GENOMIC DNA]</scope>
    <source>
        <strain evidence="1 2">B-615</strain>
    </source>
</reference>
<dbReference type="RefSeq" id="WP_327922018.1">
    <property type="nucleotide sequence ID" value="NZ_JARMDB010000038.1"/>
</dbReference>
<protein>
    <submittedName>
        <fullName evidence="1">Uncharacterized protein</fullName>
    </submittedName>
</protein>
<evidence type="ECO:0000313" key="2">
    <source>
        <dbReference type="Proteomes" id="UP001309448"/>
    </source>
</evidence>
<evidence type="ECO:0000313" key="1">
    <source>
        <dbReference type="EMBL" id="MED1569488.1"/>
    </source>
</evidence>
<keyword evidence="2" id="KW-1185">Reference proteome</keyword>
<sequence length="74" mass="8556">MEFVELIDALKYVSPSRDKPFKAYKYITENWDDNWDSVNSQWKNIIGGLSISSVQGEAFKEVASTIEGFFKEQE</sequence>
<organism evidence="1 2">
    <name type="scientific">Bacillus paramycoides</name>
    <dbReference type="NCBI Taxonomy" id="2026194"/>
    <lineage>
        <taxon>Bacteria</taxon>
        <taxon>Bacillati</taxon>
        <taxon>Bacillota</taxon>
        <taxon>Bacilli</taxon>
        <taxon>Bacillales</taxon>
        <taxon>Bacillaceae</taxon>
        <taxon>Bacillus</taxon>
        <taxon>Bacillus cereus group</taxon>
    </lineage>
</organism>
<comment type="caution">
    <text evidence="1">The sequence shown here is derived from an EMBL/GenBank/DDBJ whole genome shotgun (WGS) entry which is preliminary data.</text>
</comment>
<accession>A0ABU6N315</accession>